<dbReference type="RefSeq" id="XP_062658239.1">
    <property type="nucleotide sequence ID" value="XM_062799125.1"/>
</dbReference>
<feature type="compositionally biased region" description="Basic and acidic residues" evidence="5">
    <location>
        <begin position="1"/>
        <end position="25"/>
    </location>
</feature>
<dbReference type="InterPro" id="IPR011701">
    <property type="entry name" value="MFS"/>
</dbReference>
<evidence type="ECO:0000313" key="8">
    <source>
        <dbReference type="EMBL" id="KAK3294725.1"/>
    </source>
</evidence>
<comment type="subcellular location">
    <subcellularLocation>
        <location evidence="1">Membrane</location>
        <topology evidence="1">Multi-pass membrane protein</topology>
    </subcellularLocation>
</comment>
<dbReference type="PROSITE" id="PS50850">
    <property type="entry name" value="MFS"/>
    <property type="match status" value="1"/>
</dbReference>
<evidence type="ECO:0000313" key="9">
    <source>
        <dbReference type="Proteomes" id="UP001278766"/>
    </source>
</evidence>
<feature type="transmembrane region" description="Helical" evidence="6">
    <location>
        <begin position="65"/>
        <end position="90"/>
    </location>
</feature>
<dbReference type="PANTHER" id="PTHR23501:SF43">
    <property type="entry name" value="MULTIDRUG TRANSPORTER, PUTATIVE (AFU_ORTHOLOGUE AFUA_6G03040)-RELATED"/>
    <property type="match status" value="1"/>
</dbReference>
<keyword evidence="4 6" id="KW-0472">Membrane</keyword>
<evidence type="ECO:0000256" key="5">
    <source>
        <dbReference type="SAM" id="MobiDB-lite"/>
    </source>
</evidence>
<feature type="region of interest" description="Disordered" evidence="5">
    <location>
        <begin position="579"/>
        <end position="604"/>
    </location>
</feature>
<evidence type="ECO:0000256" key="2">
    <source>
        <dbReference type="ARBA" id="ARBA00022692"/>
    </source>
</evidence>
<evidence type="ECO:0000256" key="1">
    <source>
        <dbReference type="ARBA" id="ARBA00004141"/>
    </source>
</evidence>
<dbReference type="SUPFAM" id="SSF103473">
    <property type="entry name" value="MFS general substrate transporter"/>
    <property type="match status" value="1"/>
</dbReference>
<feature type="transmembrane region" description="Helical" evidence="6">
    <location>
        <begin position="191"/>
        <end position="209"/>
    </location>
</feature>
<organism evidence="8 9">
    <name type="scientific">Chaetomium fimeti</name>
    <dbReference type="NCBI Taxonomy" id="1854472"/>
    <lineage>
        <taxon>Eukaryota</taxon>
        <taxon>Fungi</taxon>
        <taxon>Dikarya</taxon>
        <taxon>Ascomycota</taxon>
        <taxon>Pezizomycotina</taxon>
        <taxon>Sordariomycetes</taxon>
        <taxon>Sordariomycetidae</taxon>
        <taxon>Sordariales</taxon>
        <taxon>Chaetomiaceae</taxon>
        <taxon>Chaetomium</taxon>
    </lineage>
</organism>
<evidence type="ECO:0000256" key="4">
    <source>
        <dbReference type="ARBA" id="ARBA00023136"/>
    </source>
</evidence>
<reference evidence="8" key="2">
    <citation type="submission" date="2023-06" db="EMBL/GenBank/DDBJ databases">
        <authorList>
            <consortium name="Lawrence Berkeley National Laboratory"/>
            <person name="Haridas S."/>
            <person name="Hensen N."/>
            <person name="Bonometti L."/>
            <person name="Westerberg I."/>
            <person name="Brannstrom I.O."/>
            <person name="Guillou S."/>
            <person name="Cros-Aarteil S."/>
            <person name="Calhoun S."/>
            <person name="Kuo A."/>
            <person name="Mondo S."/>
            <person name="Pangilinan J."/>
            <person name="Riley R."/>
            <person name="Labutti K."/>
            <person name="Andreopoulos B."/>
            <person name="Lipzen A."/>
            <person name="Chen C."/>
            <person name="Yanf M."/>
            <person name="Daum C."/>
            <person name="Ng V."/>
            <person name="Clum A."/>
            <person name="Steindorff A."/>
            <person name="Ohm R."/>
            <person name="Martin F."/>
            <person name="Silar P."/>
            <person name="Natvig D."/>
            <person name="Lalanne C."/>
            <person name="Gautier V."/>
            <person name="Ament-Velasquez S.L."/>
            <person name="Kruys A."/>
            <person name="Hutchinson M.I."/>
            <person name="Powell A.J."/>
            <person name="Barry K."/>
            <person name="Miller A.N."/>
            <person name="Grigoriev I.V."/>
            <person name="Debuchy R."/>
            <person name="Gladieux P."/>
            <person name="Thoren M.H."/>
            <person name="Johannesson H."/>
        </authorList>
    </citation>
    <scope>NUCLEOTIDE SEQUENCE</scope>
    <source>
        <strain evidence="8">CBS 168.71</strain>
    </source>
</reference>
<dbReference type="AlphaFoldDB" id="A0AAE0LRL8"/>
<keyword evidence="2 6" id="KW-0812">Transmembrane</keyword>
<feature type="transmembrane region" description="Helical" evidence="6">
    <location>
        <begin position="481"/>
        <end position="499"/>
    </location>
</feature>
<dbReference type="Proteomes" id="UP001278766">
    <property type="component" value="Unassembled WGS sequence"/>
</dbReference>
<evidence type="ECO:0000256" key="6">
    <source>
        <dbReference type="SAM" id="Phobius"/>
    </source>
</evidence>
<proteinExistence type="predicted"/>
<feature type="transmembrane region" description="Helical" evidence="6">
    <location>
        <begin position="102"/>
        <end position="121"/>
    </location>
</feature>
<keyword evidence="3 6" id="KW-1133">Transmembrane helix</keyword>
<dbReference type="Gene3D" id="1.20.1250.20">
    <property type="entry name" value="MFS general substrate transporter like domains"/>
    <property type="match status" value="2"/>
</dbReference>
<feature type="transmembrane region" description="Helical" evidence="6">
    <location>
        <begin position="409"/>
        <end position="428"/>
    </location>
</feature>
<name>A0AAE0LRL8_9PEZI</name>
<dbReference type="EMBL" id="JAUEPN010000005">
    <property type="protein sequence ID" value="KAK3294725.1"/>
    <property type="molecule type" value="Genomic_DNA"/>
</dbReference>
<feature type="transmembrane region" description="Helical" evidence="6">
    <location>
        <begin position="221"/>
        <end position="240"/>
    </location>
</feature>
<dbReference type="InterPro" id="IPR020846">
    <property type="entry name" value="MFS_dom"/>
</dbReference>
<dbReference type="GO" id="GO:0022857">
    <property type="term" value="F:transmembrane transporter activity"/>
    <property type="evidence" value="ECO:0007669"/>
    <property type="project" value="InterPro"/>
</dbReference>
<accession>A0AAE0LRL8</accession>
<keyword evidence="9" id="KW-1185">Reference proteome</keyword>
<feature type="transmembrane region" description="Helical" evidence="6">
    <location>
        <begin position="260"/>
        <end position="277"/>
    </location>
</feature>
<sequence>MGEDIPSRDPPPEAVDKPSDEKQPREPIQTPVIQPEEPQPGALTDSTTTTDEKHLGPQSIPRLRFIALAAGVSLGLFLSMIDSSIVATSLFTIAAEFGDVDAINWVALAYTLTYLSCAVLFARVSDVLGRRAAFAAAYVVFIVFSIACGFATGMGQLIAFRALQGVGGSGLYSVSMIILPEVTPDRAKKHIAALVGCVLATSGVLGPVLGGVLTQYTSWRWVFWINGPIGGVSLLVFLLAWPKKEHLPSLERRAWKDVDFVGAFLLIASATLIVFPFQHASTSPTWTSAVFLAPLLTGLLSLAALFAWQALLTSRQKKTNPNNPNRQTAFALPPALLRNRVYAAAAVHTLLTGFPYLLCIYAFPVRFQAVYGASPLRAGLLLLPMLVASASGTVITGAVNGNPGRKQRFFETLMAACALMLLGCGLEVMAEPVGAVEARVLGFLVFVGLGFGLSAAGATMLTSAEAPVWEHASAQGIVAQVRIFGGSIGIAASSAILGAKTRGELAGGELPPEALAHLASDPSALSPEQWGSIRRAYTDALREDMIVCCAVLAAAMVVTLGIYRRNRVSLQEMMKQRYREEGERRRAAKGGSGQQPDGSRDAAV</sequence>
<reference evidence="8" key="1">
    <citation type="journal article" date="2023" name="Mol. Phylogenet. Evol.">
        <title>Genome-scale phylogeny and comparative genomics of the fungal order Sordariales.</title>
        <authorList>
            <person name="Hensen N."/>
            <person name="Bonometti L."/>
            <person name="Westerberg I."/>
            <person name="Brannstrom I.O."/>
            <person name="Guillou S."/>
            <person name="Cros-Aarteil S."/>
            <person name="Calhoun S."/>
            <person name="Haridas S."/>
            <person name="Kuo A."/>
            <person name="Mondo S."/>
            <person name="Pangilinan J."/>
            <person name="Riley R."/>
            <person name="LaButti K."/>
            <person name="Andreopoulos B."/>
            <person name="Lipzen A."/>
            <person name="Chen C."/>
            <person name="Yan M."/>
            <person name="Daum C."/>
            <person name="Ng V."/>
            <person name="Clum A."/>
            <person name="Steindorff A."/>
            <person name="Ohm R.A."/>
            <person name="Martin F."/>
            <person name="Silar P."/>
            <person name="Natvig D.O."/>
            <person name="Lalanne C."/>
            <person name="Gautier V."/>
            <person name="Ament-Velasquez S.L."/>
            <person name="Kruys A."/>
            <person name="Hutchinson M.I."/>
            <person name="Powell A.J."/>
            <person name="Barry K."/>
            <person name="Miller A.N."/>
            <person name="Grigoriev I.V."/>
            <person name="Debuchy R."/>
            <person name="Gladieux P."/>
            <person name="Hiltunen Thoren M."/>
            <person name="Johannesson H."/>
        </authorList>
    </citation>
    <scope>NUCLEOTIDE SEQUENCE</scope>
    <source>
        <strain evidence="8">CBS 168.71</strain>
    </source>
</reference>
<protein>
    <submittedName>
        <fullName evidence="8">Major facilitator superfamily transporter</fullName>
    </submittedName>
</protein>
<feature type="transmembrane region" description="Helical" evidence="6">
    <location>
        <begin position="376"/>
        <end position="397"/>
    </location>
</feature>
<evidence type="ECO:0000256" key="3">
    <source>
        <dbReference type="ARBA" id="ARBA00022989"/>
    </source>
</evidence>
<comment type="caution">
    <text evidence="8">The sequence shown here is derived from an EMBL/GenBank/DDBJ whole genome shotgun (WGS) entry which is preliminary data.</text>
</comment>
<feature type="transmembrane region" description="Helical" evidence="6">
    <location>
        <begin position="289"/>
        <end position="308"/>
    </location>
</feature>
<dbReference type="GeneID" id="87836073"/>
<feature type="transmembrane region" description="Helical" evidence="6">
    <location>
        <begin position="133"/>
        <end position="152"/>
    </location>
</feature>
<gene>
    <name evidence="8" type="ORF">B0H64DRAFT_193694</name>
</gene>
<dbReference type="GO" id="GO:0005886">
    <property type="term" value="C:plasma membrane"/>
    <property type="evidence" value="ECO:0007669"/>
    <property type="project" value="TreeGrafter"/>
</dbReference>
<feature type="transmembrane region" description="Helical" evidence="6">
    <location>
        <begin position="440"/>
        <end position="461"/>
    </location>
</feature>
<feature type="domain" description="Major facilitator superfamily (MFS) profile" evidence="7">
    <location>
        <begin position="68"/>
        <end position="567"/>
    </location>
</feature>
<dbReference type="PANTHER" id="PTHR23501">
    <property type="entry name" value="MAJOR FACILITATOR SUPERFAMILY"/>
    <property type="match status" value="1"/>
</dbReference>
<dbReference type="InterPro" id="IPR036259">
    <property type="entry name" value="MFS_trans_sf"/>
</dbReference>
<evidence type="ECO:0000259" key="7">
    <source>
        <dbReference type="PROSITE" id="PS50850"/>
    </source>
</evidence>
<feature type="transmembrane region" description="Helical" evidence="6">
    <location>
        <begin position="544"/>
        <end position="563"/>
    </location>
</feature>
<dbReference type="Pfam" id="PF07690">
    <property type="entry name" value="MFS_1"/>
    <property type="match status" value="1"/>
</dbReference>
<feature type="region of interest" description="Disordered" evidence="5">
    <location>
        <begin position="1"/>
        <end position="56"/>
    </location>
</feature>
<feature type="transmembrane region" description="Helical" evidence="6">
    <location>
        <begin position="341"/>
        <end position="364"/>
    </location>
</feature>